<feature type="region of interest" description="Disordered" evidence="1">
    <location>
        <begin position="341"/>
        <end position="401"/>
    </location>
</feature>
<dbReference type="EMBL" id="AYSA01000161">
    <property type="protein sequence ID" value="ESZ95884.1"/>
    <property type="molecule type" value="Genomic_DNA"/>
</dbReference>
<dbReference type="HOGENOM" id="CLU_687283_0_0_1"/>
<feature type="compositionally biased region" description="Polar residues" evidence="1">
    <location>
        <begin position="1"/>
        <end position="17"/>
    </location>
</feature>
<accession>W9CMM3</accession>
<feature type="compositionally biased region" description="Basic and acidic residues" evidence="1">
    <location>
        <begin position="385"/>
        <end position="394"/>
    </location>
</feature>
<feature type="compositionally biased region" description="Basic residues" evidence="1">
    <location>
        <begin position="43"/>
        <end position="56"/>
    </location>
</feature>
<keyword evidence="3" id="KW-1185">Reference proteome</keyword>
<evidence type="ECO:0000256" key="1">
    <source>
        <dbReference type="SAM" id="MobiDB-lite"/>
    </source>
</evidence>
<dbReference type="AlphaFoldDB" id="W9CMM3"/>
<evidence type="ECO:0000313" key="2">
    <source>
        <dbReference type="EMBL" id="ESZ95884.1"/>
    </source>
</evidence>
<dbReference type="Proteomes" id="UP000019487">
    <property type="component" value="Unassembled WGS sequence"/>
</dbReference>
<gene>
    <name evidence="2" type="ORF">SBOR_3697</name>
</gene>
<dbReference type="OrthoDB" id="3547162at2759"/>
<feature type="compositionally biased region" description="Low complexity" evidence="1">
    <location>
        <begin position="24"/>
        <end position="39"/>
    </location>
</feature>
<feature type="compositionally biased region" description="Acidic residues" evidence="1">
    <location>
        <begin position="362"/>
        <end position="384"/>
    </location>
</feature>
<feature type="compositionally biased region" description="Acidic residues" evidence="1">
    <location>
        <begin position="105"/>
        <end position="114"/>
    </location>
</feature>
<dbReference type="STRING" id="1432307.W9CMM3"/>
<reference evidence="2 3" key="1">
    <citation type="journal article" date="2014" name="Genome Announc.">
        <title>Draft genome sequence of Sclerotinia borealis, a psychrophilic plant pathogenic fungus.</title>
        <authorList>
            <person name="Mardanov A.V."/>
            <person name="Beletsky A.V."/>
            <person name="Kadnikov V.V."/>
            <person name="Ignatov A.N."/>
            <person name="Ravin N.V."/>
        </authorList>
    </citation>
    <scope>NUCLEOTIDE SEQUENCE [LARGE SCALE GENOMIC DNA]</scope>
    <source>
        <strain evidence="3">F-4157</strain>
    </source>
</reference>
<name>W9CMM3_SCLBF</name>
<evidence type="ECO:0000313" key="3">
    <source>
        <dbReference type="Proteomes" id="UP000019487"/>
    </source>
</evidence>
<feature type="region of interest" description="Disordered" evidence="1">
    <location>
        <begin position="1"/>
        <end position="194"/>
    </location>
</feature>
<proteinExistence type="predicted"/>
<comment type="caution">
    <text evidence="2">The sequence shown here is derived from an EMBL/GenBank/DDBJ whole genome shotgun (WGS) entry which is preliminary data.</text>
</comment>
<protein>
    <submittedName>
        <fullName evidence="2">Uncharacterized protein</fullName>
    </submittedName>
</protein>
<organism evidence="2 3">
    <name type="scientific">Sclerotinia borealis (strain F-4128)</name>
    <dbReference type="NCBI Taxonomy" id="1432307"/>
    <lineage>
        <taxon>Eukaryota</taxon>
        <taxon>Fungi</taxon>
        <taxon>Dikarya</taxon>
        <taxon>Ascomycota</taxon>
        <taxon>Pezizomycotina</taxon>
        <taxon>Leotiomycetes</taxon>
        <taxon>Helotiales</taxon>
        <taxon>Sclerotiniaceae</taxon>
        <taxon>Sclerotinia</taxon>
    </lineage>
</organism>
<sequence length="401" mass="44719">MTTGTSDTNSSSRATSQDLEDQSDVSSSENSASTVSSANKPATSKKQKLNIMKKAKVTLTDKDDNTSDVDELGQDDKLNSPKPTTTHKQSTPKATKSKSKPVADGENDDAEAEENPTKKLAAVSKSKPSTVKKAAATNKRSPVVSDDTPTVSDAENEKPLKNAASAKPNKKRARTSTNDGLRKKPKLPTNAYIPDSYESLNKADKTLFDLKTQNPSHTWKEIAVQYNLVLQTMPETTTNALEKRWARVNAAGTEIEHDDIQKMCVYKRDMENEIEREKDRVLRKFKDNEWMKIAEYVARNGGKDYDPDVLQRKYGIYKRHGRIDENDNYTEWTKEEEEETKIRKHSKPLLDKDLHDTGIAGGDDEETAAEDNADGEDELAEDDVDIKVDPDKDTNMFGDDA</sequence>